<feature type="compositionally biased region" description="Basic and acidic residues" evidence="4">
    <location>
        <begin position="705"/>
        <end position="723"/>
    </location>
</feature>
<feature type="region of interest" description="Disordered" evidence="4">
    <location>
        <begin position="433"/>
        <end position="461"/>
    </location>
</feature>
<feature type="compositionally biased region" description="Basic and acidic residues" evidence="4">
    <location>
        <begin position="433"/>
        <end position="442"/>
    </location>
</feature>
<dbReference type="Pfam" id="PF00208">
    <property type="entry name" value="ELFV_dehydrog"/>
    <property type="match status" value="1"/>
</dbReference>
<proteinExistence type="inferred from homology"/>
<dbReference type="InterPro" id="IPR055480">
    <property type="entry name" value="NAD-GDH_N"/>
</dbReference>
<dbReference type="InterPro" id="IPR006096">
    <property type="entry name" value="Glu/Leu/Phe/Val/Trp_DH_C"/>
</dbReference>
<dbReference type="EC" id="1.4.1.2" evidence="6"/>
<dbReference type="SUPFAM" id="SSF53223">
    <property type="entry name" value="Aminoacid dehydrogenase-like, N-terminal domain"/>
    <property type="match status" value="1"/>
</dbReference>
<dbReference type="InterPro" id="IPR036291">
    <property type="entry name" value="NAD(P)-bd_dom_sf"/>
</dbReference>
<organism evidence="6 7">
    <name type="scientific">Plasmodium malariae</name>
    <dbReference type="NCBI Taxonomy" id="5858"/>
    <lineage>
        <taxon>Eukaryota</taxon>
        <taxon>Sar</taxon>
        <taxon>Alveolata</taxon>
        <taxon>Apicomplexa</taxon>
        <taxon>Aconoidasida</taxon>
        <taxon>Haemosporida</taxon>
        <taxon>Plasmodiidae</taxon>
        <taxon>Plasmodium</taxon>
        <taxon>Plasmodium (Plasmodium)</taxon>
    </lineage>
</organism>
<dbReference type="SMART" id="SM00839">
    <property type="entry name" value="ELFV_dehydrog"/>
    <property type="match status" value="1"/>
</dbReference>
<comment type="similarity">
    <text evidence="1">Belongs to the Glu/Leu/Phe/Val dehydrogenases family.</text>
</comment>
<evidence type="ECO:0000256" key="4">
    <source>
        <dbReference type="SAM" id="MobiDB-lite"/>
    </source>
</evidence>
<dbReference type="GO" id="GO:0006538">
    <property type="term" value="P:L-glutamate catabolic process"/>
    <property type="evidence" value="ECO:0007669"/>
    <property type="project" value="InterPro"/>
</dbReference>
<dbReference type="InterPro" id="IPR028971">
    <property type="entry name" value="NAD-GDH_cat"/>
</dbReference>
<reference evidence="6 7" key="1">
    <citation type="submission" date="2016-06" db="EMBL/GenBank/DDBJ databases">
        <authorList>
            <consortium name="Pathogen Informatics"/>
        </authorList>
    </citation>
    <scope>NUCLEOTIDE SEQUENCE [LARGE SCALE GENOMIC DNA]</scope>
    <source>
        <strain evidence="6">PmlGA01</strain>
    </source>
</reference>
<evidence type="ECO:0000313" key="7">
    <source>
        <dbReference type="Proteomes" id="UP000219799"/>
    </source>
</evidence>
<gene>
    <name evidence="6" type="primary">GDH3</name>
    <name evidence="6" type="ORF">PMLGA01_010020700</name>
</gene>
<dbReference type="VEuPathDB" id="PlasmoDB:PmUG01_01029900"/>
<dbReference type="EMBL" id="LT594489">
    <property type="protein sequence ID" value="SBT74810.1"/>
    <property type="molecule type" value="Genomic_DNA"/>
</dbReference>
<dbReference type="GO" id="GO:0005739">
    <property type="term" value="C:mitochondrion"/>
    <property type="evidence" value="ECO:0007669"/>
    <property type="project" value="TreeGrafter"/>
</dbReference>
<feature type="compositionally biased region" description="Low complexity" evidence="4">
    <location>
        <begin position="725"/>
        <end position="760"/>
    </location>
</feature>
<evidence type="ECO:0000313" key="6">
    <source>
        <dbReference type="EMBL" id="SBT74810.1"/>
    </source>
</evidence>
<dbReference type="PANTHER" id="PTHR11606">
    <property type="entry name" value="GLUTAMATE DEHYDROGENASE"/>
    <property type="match status" value="1"/>
</dbReference>
<dbReference type="InterPro" id="IPR056365">
    <property type="entry name" value="NAD-GDH_2nd"/>
</dbReference>
<feature type="compositionally biased region" description="Basic and acidic residues" evidence="4">
    <location>
        <begin position="771"/>
        <end position="782"/>
    </location>
</feature>
<sequence>MDVENTSPLKLTMSSTDHQCFESEPFSNNSITWKDKYAETKELLRSYNLFSDHLINYSIDFYFNKLGFNRFHFEETSPELISKVVVCIITAKINEQYSSDKYFPIFEEKHDNFIFIITRVFADDNKTRLNYKMEKKIEEKYFNFSDMSKHCYRLKSFRSVHSLFDKEHTYQEPLRTYILELPTYNDDIISENETDLKKLTDVNFYNYIKGTKCEEIYYELNKAVLYDLTGQFIQTNYYITSETTFSLTIAVKRSNVISSIFSLIGDCLNMHRCFSYSKYVEPLKNGVLLIILNVNVITKTEQERKNLLLERRIQKILKSLKTLCLFNDSKFIQLSVKRIFTAEESAYIFIIIKFIAFFSTNSFSSYKKVENALHMRNDNSSSSNSILNDFYIIKEKLKSSKYTKEEILNCALSNVKTIKLLFANFERKLNKKYSKEEEQQEQKKKKKAQPHDDDTSASSQYEHIKDSKDIIDEIEDNHHKNILQYFYMFEKYAVKTNFFVMHKISFAVSFDGALLKDSIYDSHPYSIVMILGLHFVGFHIRFSKISRGGIRIVISNNMNSYMHNYNNLFDEAYNLAYTQNFKNKDIPEGGSKGIILLDADVCNNANTKYIKNLCFYSYVNSILDLLINEEPEKVLSVSVGSSNEKNFNNTTTLENASVDAGQERLLTPMPHVKRLHAMNRSAMDNGTVGSGVISSRVQNNELNDNDNRSDNRSNSKSRADSCHVNRNNNNIMNGSRSRSSSSTIRSGSSSSRNNNNSNSNIVIDDGVVGNHRVEHNTGDRQKSSRYYSYINGTTEDAVQKIMSSKLNKRSGSKSGDRIVVALSGNGRKKCNGKEGEKNKEVEKKGEEVVDASEVGETVEEEDEDLIFLGPDENTGSDQLMDWACIIAKKRNYSYWKTFSTGKLRKNGGVPHDLYGMTTLGIETYIKKLCEKLNIKEENIARSVVGGPDGDLGSNAILQSKTKIISIIDGSGVLYDKEGLNKEELIRLAKMRNGEQEKKKKIINKKNKVQNGSLSGSQSGVVEQTSTVPQSNKRVNTCCILYDDKYLSKNGFKIGIEDHNVEIFGKIIKSGLDFRNTFFLNPLNACDIFNPCGGRPHSINVFNVNNIIINGECIYKYIVEGANVFISDDARNILESKNVILFKDASTNKGGVISSSLEVLAGLVLNDKQYIQLMCSPDSDITLVEENEFIFMNLNQKKNHSLSFTRSMILNDDDLEIDTSAAAAADDNDDGKEGYKEQHDVKNTVALHNEEYKAAARGQNIQEGGENVSHFYKEYVKEIQKKIRHYCELEFESLWSETRRTKTPISQATNILSKKISELKKDILSSDTLCTDYKLMKKVLRDVIPPTLLKIVTFDQIFERVPYIYLRSLFASALASNYYYSQQFLNDLSVFNFFEYIRKMQSQCEN</sequence>
<dbReference type="Pfam" id="PF23152">
    <property type="entry name" value="GDH_2nd"/>
    <property type="match status" value="1"/>
</dbReference>
<feature type="domain" description="Glutamate/phenylalanine/leucine/valine/L-tryptophan dehydrogenase C-terminal" evidence="5">
    <location>
        <begin position="908"/>
        <end position="1301"/>
    </location>
</feature>
<dbReference type="GO" id="GO:0004352">
    <property type="term" value="F:glutamate dehydrogenase (NAD+) activity"/>
    <property type="evidence" value="ECO:0007669"/>
    <property type="project" value="UniProtKB-EC"/>
</dbReference>
<evidence type="ECO:0000256" key="1">
    <source>
        <dbReference type="ARBA" id="ARBA00006382"/>
    </source>
</evidence>
<accession>A0A1C3KLD9</accession>
<evidence type="ECO:0000259" key="5">
    <source>
        <dbReference type="SMART" id="SM00839"/>
    </source>
</evidence>
<name>A0A1C3KLD9_PLAMA</name>
<dbReference type="SUPFAM" id="SSF51735">
    <property type="entry name" value="NAD(P)-binding Rossmann-fold domains"/>
    <property type="match status" value="1"/>
</dbReference>
<dbReference type="Proteomes" id="UP000219799">
    <property type="component" value="Chromosome 1"/>
</dbReference>
<keyword evidence="2 6" id="KW-0560">Oxidoreductase</keyword>
<dbReference type="Pfam" id="PF23147">
    <property type="entry name" value="GDH2_N"/>
    <property type="match status" value="1"/>
</dbReference>
<dbReference type="GO" id="GO:0004069">
    <property type="term" value="F:L-aspartate:2-oxoglutarate aminotransferase activity"/>
    <property type="evidence" value="ECO:0007669"/>
    <property type="project" value="InterPro"/>
</dbReference>
<evidence type="ECO:0000256" key="2">
    <source>
        <dbReference type="ARBA" id="ARBA00023002"/>
    </source>
</evidence>
<dbReference type="Gene3D" id="3.40.50.720">
    <property type="entry name" value="NAD(P)-binding Rossmann-like Domain"/>
    <property type="match status" value="1"/>
</dbReference>
<dbReference type="Pfam" id="PF05088">
    <property type="entry name" value="Bac_GDH_CD"/>
    <property type="match status" value="1"/>
</dbReference>
<evidence type="ECO:0000256" key="3">
    <source>
        <dbReference type="ARBA" id="ARBA00023027"/>
    </source>
</evidence>
<feature type="region of interest" description="Disordered" evidence="4">
    <location>
        <begin position="680"/>
        <end position="783"/>
    </location>
</feature>
<keyword evidence="3" id="KW-0520">NAD</keyword>
<dbReference type="PANTHER" id="PTHR11606:SF24">
    <property type="entry name" value="NAD-SPECIFIC GLUTAMATE DEHYDROGENASE"/>
    <property type="match status" value="1"/>
</dbReference>
<protein>
    <submittedName>
        <fullName evidence="6">Glutamate dehydrogenase, putative</fullName>
        <ecNumber evidence="6">1.4.1.2</ecNumber>
    </submittedName>
</protein>
<dbReference type="InterPro" id="IPR046346">
    <property type="entry name" value="Aminoacid_DH-like_N_sf"/>
</dbReference>